<dbReference type="AlphaFoldDB" id="A0AAV7M1M2"/>
<gene>
    <name evidence="2" type="ORF">NDU88_006979</name>
</gene>
<evidence type="ECO:0000313" key="3">
    <source>
        <dbReference type="Proteomes" id="UP001066276"/>
    </source>
</evidence>
<proteinExistence type="predicted"/>
<feature type="region of interest" description="Disordered" evidence="1">
    <location>
        <begin position="1"/>
        <end position="32"/>
    </location>
</feature>
<evidence type="ECO:0000256" key="1">
    <source>
        <dbReference type="SAM" id="MobiDB-lite"/>
    </source>
</evidence>
<organism evidence="2 3">
    <name type="scientific">Pleurodeles waltl</name>
    <name type="common">Iberian ribbed newt</name>
    <dbReference type="NCBI Taxonomy" id="8319"/>
    <lineage>
        <taxon>Eukaryota</taxon>
        <taxon>Metazoa</taxon>
        <taxon>Chordata</taxon>
        <taxon>Craniata</taxon>
        <taxon>Vertebrata</taxon>
        <taxon>Euteleostomi</taxon>
        <taxon>Amphibia</taxon>
        <taxon>Batrachia</taxon>
        <taxon>Caudata</taxon>
        <taxon>Salamandroidea</taxon>
        <taxon>Salamandridae</taxon>
        <taxon>Pleurodelinae</taxon>
        <taxon>Pleurodeles</taxon>
    </lineage>
</organism>
<protein>
    <submittedName>
        <fullName evidence="2">Uncharacterized protein</fullName>
    </submittedName>
</protein>
<dbReference type="Proteomes" id="UP001066276">
    <property type="component" value="Chromosome 11"/>
</dbReference>
<accession>A0AAV7M1M2</accession>
<dbReference type="Gene3D" id="3.30.250.20">
    <property type="entry name" value="L1 transposable element, C-terminal domain"/>
    <property type="match status" value="1"/>
</dbReference>
<name>A0AAV7M1M2_PLEWA</name>
<keyword evidence="3" id="KW-1185">Reference proteome</keyword>
<sequence length="323" mass="36081">MPTGPPRMNCRGRMGPPLQRTGNVNATDSEMSNPCFPTSATVSTTYVKLDQNTRAITATKQELSAKVDTVTIELGLLHADKQKWAGRVIQVECDVAEVCPMVRELERQGTGAVLPLCPPLGYRQQPIFAHFLFCRDKEILLRVARAASPLHHDNARVHISPNYILSVPHRRAFFLGVKSKLQLAGLRYSPLFQAKLKVRAGNKTIFFTEPADVWDWLERRCDEASSPSSPEGQCCSPKNVNKRRQVPHCRPKAAVQRVPSSEQVRKEQAQELTTEVTLWADRCSPQDLSLNHDLVDSASMHSEVCITLQPLPNVTPQMSDEIL</sequence>
<dbReference type="EMBL" id="JANPWB010000015">
    <property type="protein sequence ID" value="KAJ1093890.1"/>
    <property type="molecule type" value="Genomic_DNA"/>
</dbReference>
<reference evidence="2" key="1">
    <citation type="journal article" date="2022" name="bioRxiv">
        <title>Sequencing and chromosome-scale assembly of the giantPleurodeles waltlgenome.</title>
        <authorList>
            <person name="Brown T."/>
            <person name="Elewa A."/>
            <person name="Iarovenko S."/>
            <person name="Subramanian E."/>
            <person name="Araus A.J."/>
            <person name="Petzold A."/>
            <person name="Susuki M."/>
            <person name="Suzuki K.-i.T."/>
            <person name="Hayashi T."/>
            <person name="Toyoda A."/>
            <person name="Oliveira C."/>
            <person name="Osipova E."/>
            <person name="Leigh N.D."/>
            <person name="Simon A."/>
            <person name="Yun M.H."/>
        </authorList>
    </citation>
    <scope>NUCLEOTIDE SEQUENCE</scope>
    <source>
        <strain evidence="2">20211129_DDA</strain>
        <tissue evidence="2">Liver</tissue>
    </source>
</reference>
<feature type="compositionally biased region" description="Polar residues" evidence="1">
    <location>
        <begin position="20"/>
        <end position="32"/>
    </location>
</feature>
<evidence type="ECO:0000313" key="2">
    <source>
        <dbReference type="EMBL" id="KAJ1093890.1"/>
    </source>
</evidence>
<dbReference type="InterPro" id="IPR042566">
    <property type="entry name" value="L1_C"/>
</dbReference>
<comment type="caution">
    <text evidence="2">The sequence shown here is derived from an EMBL/GenBank/DDBJ whole genome shotgun (WGS) entry which is preliminary data.</text>
</comment>